<keyword evidence="3" id="KW-1185">Reference proteome</keyword>
<dbReference type="EMBL" id="VWSG01000021">
    <property type="protein sequence ID" value="KAA5531638.1"/>
    <property type="molecule type" value="Genomic_DNA"/>
</dbReference>
<dbReference type="InterPro" id="IPR013498">
    <property type="entry name" value="Topo_IA_Znf"/>
</dbReference>
<reference evidence="2 3" key="1">
    <citation type="submission" date="2019-09" db="EMBL/GenBank/DDBJ databases">
        <title>Genome sequence and assembly of Flavobacterium sp.</title>
        <authorList>
            <person name="Chhetri G."/>
        </authorList>
    </citation>
    <scope>NUCLEOTIDE SEQUENCE [LARGE SCALE GENOMIC DNA]</scope>
    <source>
        <strain evidence="2 3">SNL9</strain>
    </source>
</reference>
<dbReference type="SUPFAM" id="SSF57783">
    <property type="entry name" value="Zinc beta-ribbon"/>
    <property type="match status" value="1"/>
</dbReference>
<name>A0A5M6C905_9FLAO</name>
<dbReference type="Gene3D" id="3.30.65.10">
    <property type="entry name" value="Bacterial Topoisomerase I, domain 1"/>
    <property type="match status" value="1"/>
</dbReference>
<dbReference type="AlphaFoldDB" id="A0A5M6C905"/>
<evidence type="ECO:0000313" key="3">
    <source>
        <dbReference type="Proteomes" id="UP000325141"/>
    </source>
</evidence>
<proteinExistence type="predicted"/>
<sequence length="119" mass="13984">MRWYCLFRRMFRCLQWNCLRITTICFRKVTVILRPRTARIVKQAGWLLEGIGQTGVSSEMFALPYRDQMFNNLAILEDSILCNGCMSDYMVKRFGKYVAFLGCTNYPKCRSTVRLNSLN</sequence>
<dbReference type="GO" id="GO:0003916">
    <property type="term" value="F:DNA topoisomerase activity"/>
    <property type="evidence" value="ECO:0007669"/>
    <property type="project" value="InterPro"/>
</dbReference>
<dbReference type="GO" id="GO:0003677">
    <property type="term" value="F:DNA binding"/>
    <property type="evidence" value="ECO:0007669"/>
    <property type="project" value="InterPro"/>
</dbReference>
<dbReference type="GO" id="GO:0006265">
    <property type="term" value="P:DNA topological change"/>
    <property type="evidence" value="ECO:0007669"/>
    <property type="project" value="InterPro"/>
</dbReference>
<evidence type="ECO:0000313" key="2">
    <source>
        <dbReference type="EMBL" id="KAA5531638.1"/>
    </source>
</evidence>
<dbReference type="Proteomes" id="UP000325141">
    <property type="component" value="Unassembled WGS sequence"/>
</dbReference>
<feature type="domain" description="DNA topoisomerase type IA zn finger" evidence="1">
    <location>
        <begin position="81"/>
        <end position="116"/>
    </location>
</feature>
<comment type="caution">
    <text evidence="2">The sequence shown here is derived from an EMBL/GenBank/DDBJ whole genome shotgun (WGS) entry which is preliminary data.</text>
</comment>
<protein>
    <recommendedName>
        <fullName evidence="1">DNA topoisomerase type IA zn finger domain-containing protein</fullName>
    </recommendedName>
</protein>
<evidence type="ECO:0000259" key="1">
    <source>
        <dbReference type="Pfam" id="PF01396"/>
    </source>
</evidence>
<organism evidence="2 3">
    <name type="scientific">Paenimyroides baculatum</name>
    <dbReference type="NCBI Taxonomy" id="2608000"/>
    <lineage>
        <taxon>Bacteria</taxon>
        <taxon>Pseudomonadati</taxon>
        <taxon>Bacteroidota</taxon>
        <taxon>Flavobacteriia</taxon>
        <taxon>Flavobacteriales</taxon>
        <taxon>Flavobacteriaceae</taxon>
        <taxon>Paenimyroides</taxon>
    </lineage>
</organism>
<accession>A0A5M6C905</accession>
<dbReference type="Pfam" id="PF01396">
    <property type="entry name" value="Zn_ribbon_Top1"/>
    <property type="match status" value="1"/>
</dbReference>
<gene>
    <name evidence="2" type="ORF">F0460_15735</name>
</gene>
<dbReference type="GO" id="GO:0005694">
    <property type="term" value="C:chromosome"/>
    <property type="evidence" value="ECO:0007669"/>
    <property type="project" value="InterPro"/>
</dbReference>